<comment type="caution">
    <text evidence="7">The sequence shown here is derived from an EMBL/GenBank/DDBJ whole genome shotgun (WGS) entry which is preliminary data.</text>
</comment>
<evidence type="ECO:0000259" key="6">
    <source>
        <dbReference type="Pfam" id="PF13193"/>
    </source>
</evidence>
<dbReference type="PANTHER" id="PTHR43107:SF15">
    <property type="entry name" value="FATTY ACID TRANSPORT PROTEIN 3, ISOFORM A"/>
    <property type="match status" value="1"/>
</dbReference>
<dbReference type="FunFam" id="3.30.300.30:FF:000002">
    <property type="entry name" value="Long-chain fatty acid transport protein 1"/>
    <property type="match status" value="1"/>
</dbReference>
<gene>
    <name evidence="7" type="ORF">EFY87_15885</name>
</gene>
<keyword evidence="4" id="KW-0067">ATP-binding</keyword>
<dbReference type="InterPro" id="IPR045851">
    <property type="entry name" value="AMP-bd_C_sf"/>
</dbReference>
<dbReference type="GO" id="GO:0005324">
    <property type="term" value="F:long-chain fatty acid transmembrane transporter activity"/>
    <property type="evidence" value="ECO:0007669"/>
    <property type="project" value="TreeGrafter"/>
</dbReference>
<keyword evidence="8" id="KW-1185">Reference proteome</keyword>
<evidence type="ECO:0000256" key="2">
    <source>
        <dbReference type="ARBA" id="ARBA00022598"/>
    </source>
</evidence>
<keyword evidence="3" id="KW-0547">Nucleotide-binding</keyword>
<dbReference type="InterPro" id="IPR025110">
    <property type="entry name" value="AMP-bd_C"/>
</dbReference>
<feature type="domain" description="AMP-binding enzyme C-terminal" evidence="6">
    <location>
        <begin position="473"/>
        <end position="549"/>
    </location>
</feature>
<dbReference type="NCBIfam" id="NF006134">
    <property type="entry name" value="PRK08279.1"/>
    <property type="match status" value="1"/>
</dbReference>
<sequence length="597" mass="63711">MSTQTRQRVSLLDLGRGALGIVPDLPLLAREAPGLLFRKPTAKNSIGLVFQNAAARHPQRPFLRGEGPGGEVRTVTYGEANAIVNRYAHVLTSLGVERGDVVGVMARNGIDNLLLQLATVKLGAIAGLLNYHQRGDVLAHSLGILSARALVVEESCAEGLATAGGAAQQQHVMTFAELAEAAGTADDSDPASCAQTVAHEKAFYIFTSGTTGLPKASVMSHYRWLKSYSGLGALGVRLKPGDTMYCPLPLYHNNAVTVALSSVLVSGASMAIAPKFTASRFWDECIRYDATAFVYIGELCRYLLAQPAKRVDGEHGIRVIVGNGLRADIWAQFQQRFGIGRIAEFYGASECNIAFINAYNVDQTAGTCPLPYAVVAYDTETGVATRDTGGRLRKVKRGEVGLLIAKVTARTPFDGYTDEAATEAKLLRDGFKDGDVWFNTGDLVRHQGLTHVAFVDRLGDTFRWKGENVATTEVESALAELPGIAETTVYGVAVPGTDGKAGMAAVVLVEGSSVDGSGWAAALGSSLPPYAVPLFLRITDSLEHTSTFKSRKVELRDAGFEHAGDDPVFVLTDAERGYVPYYEGYAANVAAGSYPRL</sequence>
<dbReference type="GO" id="GO:0005524">
    <property type="term" value="F:ATP binding"/>
    <property type="evidence" value="ECO:0007669"/>
    <property type="project" value="UniProtKB-KW"/>
</dbReference>
<dbReference type="Pfam" id="PF13193">
    <property type="entry name" value="AMP-binding_C"/>
    <property type="match status" value="1"/>
</dbReference>
<dbReference type="RefSeq" id="WP_123272462.1">
    <property type="nucleotide sequence ID" value="NZ_RJJQ01000018.1"/>
</dbReference>
<organism evidence="7 8">
    <name type="scientific">Flexivirga caeni</name>
    <dbReference type="NCBI Taxonomy" id="2294115"/>
    <lineage>
        <taxon>Bacteria</taxon>
        <taxon>Bacillati</taxon>
        <taxon>Actinomycetota</taxon>
        <taxon>Actinomycetes</taxon>
        <taxon>Micrococcales</taxon>
        <taxon>Dermacoccaceae</taxon>
        <taxon>Flexivirga</taxon>
    </lineage>
</organism>
<dbReference type="AlphaFoldDB" id="A0A3M9M2T0"/>
<dbReference type="Gene3D" id="3.30.300.30">
    <property type="match status" value="1"/>
</dbReference>
<evidence type="ECO:0000313" key="7">
    <source>
        <dbReference type="EMBL" id="RNI19899.1"/>
    </source>
</evidence>
<dbReference type="GO" id="GO:0004467">
    <property type="term" value="F:long-chain fatty acid-CoA ligase activity"/>
    <property type="evidence" value="ECO:0007669"/>
    <property type="project" value="TreeGrafter"/>
</dbReference>
<dbReference type="Proteomes" id="UP000271678">
    <property type="component" value="Unassembled WGS sequence"/>
</dbReference>
<protein>
    <submittedName>
        <fullName evidence="7">Long-chain-acyl-CoA synthetase</fullName>
    </submittedName>
</protein>
<evidence type="ECO:0000256" key="4">
    <source>
        <dbReference type="ARBA" id="ARBA00022840"/>
    </source>
</evidence>
<evidence type="ECO:0000256" key="1">
    <source>
        <dbReference type="ARBA" id="ARBA00006432"/>
    </source>
</evidence>
<proteinExistence type="inferred from homology"/>
<keyword evidence="2" id="KW-0436">Ligase</keyword>
<evidence type="ECO:0000259" key="5">
    <source>
        <dbReference type="Pfam" id="PF00501"/>
    </source>
</evidence>
<reference evidence="7 8" key="1">
    <citation type="submission" date="2018-11" db="EMBL/GenBank/DDBJ databases">
        <title>Draft genome of Simplicispira Flexivirga sp. BO-16.</title>
        <authorList>
            <person name="Im W.T."/>
        </authorList>
    </citation>
    <scope>NUCLEOTIDE SEQUENCE [LARGE SCALE GENOMIC DNA]</scope>
    <source>
        <strain evidence="7 8">BO-16</strain>
    </source>
</reference>
<dbReference type="PROSITE" id="PS00455">
    <property type="entry name" value="AMP_BINDING"/>
    <property type="match status" value="1"/>
</dbReference>
<comment type="similarity">
    <text evidence="1">Belongs to the ATP-dependent AMP-binding enzyme family.</text>
</comment>
<evidence type="ECO:0000313" key="8">
    <source>
        <dbReference type="Proteomes" id="UP000271678"/>
    </source>
</evidence>
<name>A0A3M9M2T0_9MICO</name>
<dbReference type="InterPro" id="IPR042099">
    <property type="entry name" value="ANL_N_sf"/>
</dbReference>
<accession>A0A3M9M2T0</accession>
<dbReference type="GO" id="GO:0044539">
    <property type="term" value="P:long-chain fatty acid import into cell"/>
    <property type="evidence" value="ECO:0007669"/>
    <property type="project" value="TreeGrafter"/>
</dbReference>
<dbReference type="Pfam" id="PF00501">
    <property type="entry name" value="AMP-binding"/>
    <property type="match status" value="1"/>
</dbReference>
<dbReference type="InterPro" id="IPR020845">
    <property type="entry name" value="AMP-binding_CS"/>
</dbReference>
<dbReference type="PANTHER" id="PTHR43107">
    <property type="entry name" value="LONG-CHAIN FATTY ACID TRANSPORT PROTEIN"/>
    <property type="match status" value="1"/>
</dbReference>
<dbReference type="OrthoDB" id="9803968at2"/>
<dbReference type="InterPro" id="IPR000873">
    <property type="entry name" value="AMP-dep_synth/lig_dom"/>
</dbReference>
<dbReference type="GO" id="GO:0005886">
    <property type="term" value="C:plasma membrane"/>
    <property type="evidence" value="ECO:0007669"/>
    <property type="project" value="TreeGrafter"/>
</dbReference>
<evidence type="ECO:0000256" key="3">
    <source>
        <dbReference type="ARBA" id="ARBA00022741"/>
    </source>
</evidence>
<dbReference type="SUPFAM" id="SSF56801">
    <property type="entry name" value="Acetyl-CoA synthetase-like"/>
    <property type="match status" value="1"/>
</dbReference>
<feature type="domain" description="AMP-dependent synthetase/ligase" evidence="5">
    <location>
        <begin position="50"/>
        <end position="400"/>
    </location>
</feature>
<dbReference type="EMBL" id="RJJQ01000018">
    <property type="protein sequence ID" value="RNI19899.1"/>
    <property type="molecule type" value="Genomic_DNA"/>
</dbReference>
<dbReference type="Gene3D" id="3.40.50.12780">
    <property type="entry name" value="N-terminal domain of ligase-like"/>
    <property type="match status" value="1"/>
</dbReference>